<keyword evidence="2" id="KW-1185">Reference proteome</keyword>
<dbReference type="Proteomes" id="UP000027586">
    <property type="component" value="Unassembled WGS sequence"/>
</dbReference>
<evidence type="ECO:0000313" key="1">
    <source>
        <dbReference type="EMBL" id="CDH61011.1"/>
    </source>
</evidence>
<protein>
    <submittedName>
        <fullName evidence="1">Uncharacterized protein</fullName>
    </submittedName>
</protein>
<dbReference type="EMBL" id="CBTN010000122">
    <property type="protein sequence ID" value="CDH61011.1"/>
    <property type="molecule type" value="Genomic_DNA"/>
</dbReference>
<organism evidence="1 2">
    <name type="scientific">Lichtheimia corymbifera JMRC:FSU:9682</name>
    <dbReference type="NCBI Taxonomy" id="1263082"/>
    <lineage>
        <taxon>Eukaryota</taxon>
        <taxon>Fungi</taxon>
        <taxon>Fungi incertae sedis</taxon>
        <taxon>Mucoromycota</taxon>
        <taxon>Mucoromycotina</taxon>
        <taxon>Mucoromycetes</taxon>
        <taxon>Mucorales</taxon>
        <taxon>Lichtheimiaceae</taxon>
        <taxon>Lichtheimia</taxon>
    </lineage>
</organism>
<dbReference type="OrthoDB" id="10321062at2759"/>
<evidence type="ECO:0000313" key="2">
    <source>
        <dbReference type="Proteomes" id="UP000027586"/>
    </source>
</evidence>
<accession>A0A068SI70</accession>
<dbReference type="VEuPathDB" id="FungiDB:LCOR_11786.1"/>
<dbReference type="AlphaFoldDB" id="A0A068SI70"/>
<name>A0A068SI70_9FUNG</name>
<reference evidence="1" key="1">
    <citation type="submission" date="2013-08" db="EMBL/GenBank/DDBJ databases">
        <title>Gene expansion shapes genome architecture in the human pathogen Lichtheimia corymbifera: an evolutionary genomics analysis in the ancient terrestrial Mucorales (Mucoromycotina).</title>
        <authorList>
            <person name="Schwartze V.U."/>
            <person name="Winter S."/>
            <person name="Shelest E."/>
            <person name="Marcet-Houben M."/>
            <person name="Horn F."/>
            <person name="Wehner S."/>
            <person name="Hoffmann K."/>
            <person name="Riege K."/>
            <person name="Sammeth M."/>
            <person name="Nowrousian M."/>
            <person name="Valiante V."/>
            <person name="Linde J."/>
            <person name="Jacobsen I.D."/>
            <person name="Marz M."/>
            <person name="Brakhage A.A."/>
            <person name="Gabaldon T."/>
            <person name="Bocker S."/>
            <person name="Voigt K."/>
        </authorList>
    </citation>
    <scope>NUCLEOTIDE SEQUENCE [LARGE SCALE GENOMIC DNA]</scope>
    <source>
        <strain evidence="1">FSU 9682</strain>
    </source>
</reference>
<comment type="caution">
    <text evidence="1">The sequence shown here is derived from an EMBL/GenBank/DDBJ whole genome shotgun (WGS) entry which is preliminary data.</text>
</comment>
<sequence>MFSSSRSEPTSSSLSLAHAIDEIRNSSTVPFNVDDLINTHGISLSNSAQEQWSASRKHDNNAVVAKETLKQLKEAATSESPHVYDDQARAWVDEYLQSVQSLGTWADEASHQIDKVQIARDTLKDFITRIEEQIPHE</sequence>
<proteinExistence type="predicted"/>
<gene>
    <name evidence="1" type="ORF">LCOR_11786.1</name>
</gene>